<feature type="coiled-coil region" evidence="13">
    <location>
        <begin position="2694"/>
        <end position="2728"/>
    </location>
</feature>
<feature type="coiled-coil region" evidence="13">
    <location>
        <begin position="2437"/>
        <end position="2471"/>
    </location>
</feature>
<dbReference type="Pfam" id="PF12775">
    <property type="entry name" value="AAA_7"/>
    <property type="match status" value="1"/>
</dbReference>
<evidence type="ECO:0000256" key="2">
    <source>
        <dbReference type="ARBA" id="ARBA00022490"/>
    </source>
</evidence>
<dbReference type="Proteomes" id="UP000281549">
    <property type="component" value="Unassembled WGS sequence"/>
</dbReference>
<keyword evidence="8 13" id="KW-0175">Coiled coil</keyword>
<dbReference type="Pfam" id="PF08393">
    <property type="entry name" value="DHC_N2"/>
    <property type="match status" value="1"/>
</dbReference>
<dbReference type="Gene3D" id="1.20.140.100">
    <property type="entry name" value="Dynein heavy chain, N-terminal domain 2"/>
    <property type="match status" value="1"/>
</dbReference>
<dbReference type="Gene3D" id="1.20.920.30">
    <property type="match status" value="1"/>
</dbReference>
<dbReference type="GO" id="GO:0030286">
    <property type="term" value="C:dynein complex"/>
    <property type="evidence" value="ECO:0007669"/>
    <property type="project" value="UniProtKB-KW"/>
</dbReference>
<dbReference type="Pfam" id="PF17857">
    <property type="entry name" value="AAA_lid_1"/>
    <property type="match status" value="1"/>
</dbReference>
<keyword evidence="12" id="KW-0966">Cell projection</keyword>
<dbReference type="Gene3D" id="3.20.180.20">
    <property type="entry name" value="Dynein heavy chain, N-terminal domain 2"/>
    <property type="match status" value="1"/>
</dbReference>
<dbReference type="InterPro" id="IPR024743">
    <property type="entry name" value="Dynein_HC_stalk"/>
</dbReference>
<dbReference type="FunFam" id="1.20.920.20:FF:000006">
    <property type="entry name" value="Dynein, axonemal, heavy chain 6"/>
    <property type="match status" value="1"/>
</dbReference>
<name>A0A4P9YJ14_ROZAC</name>
<dbReference type="Pfam" id="PF17852">
    <property type="entry name" value="Dynein_AAA_lid"/>
    <property type="match status" value="1"/>
</dbReference>
<feature type="non-terminal residue" evidence="15">
    <location>
        <position position="2907"/>
    </location>
</feature>
<dbReference type="GO" id="GO:0005930">
    <property type="term" value="C:axoneme"/>
    <property type="evidence" value="ECO:0007669"/>
    <property type="project" value="UniProtKB-SubCell"/>
</dbReference>
<evidence type="ECO:0000256" key="7">
    <source>
        <dbReference type="ARBA" id="ARBA00023017"/>
    </source>
</evidence>
<feature type="domain" description="AAA+ ATPase" evidence="14">
    <location>
        <begin position="1832"/>
        <end position="1978"/>
    </location>
</feature>
<dbReference type="InterPro" id="IPR035706">
    <property type="entry name" value="AAA_9"/>
</dbReference>
<evidence type="ECO:0000256" key="1">
    <source>
        <dbReference type="ARBA" id="ARBA00004430"/>
    </source>
</evidence>
<dbReference type="InterPro" id="IPR041589">
    <property type="entry name" value="DNAH3_AAA_lid_1"/>
</dbReference>
<dbReference type="SMART" id="SM00382">
    <property type="entry name" value="AAA"/>
    <property type="match status" value="2"/>
</dbReference>
<organism evidence="15 16">
    <name type="scientific">Rozella allomycis (strain CSF55)</name>
    <dbReference type="NCBI Taxonomy" id="988480"/>
    <lineage>
        <taxon>Eukaryota</taxon>
        <taxon>Fungi</taxon>
        <taxon>Fungi incertae sedis</taxon>
        <taxon>Cryptomycota</taxon>
        <taxon>Cryptomycota incertae sedis</taxon>
        <taxon>Rozella</taxon>
    </lineage>
</organism>
<feature type="domain" description="AAA+ ATPase" evidence="14">
    <location>
        <begin position="1234"/>
        <end position="1372"/>
    </location>
</feature>
<dbReference type="Gene3D" id="3.40.50.300">
    <property type="entry name" value="P-loop containing nucleotide triphosphate hydrolases"/>
    <property type="match status" value="4"/>
</dbReference>
<dbReference type="FunFam" id="3.40.50.300:FF:000044">
    <property type="entry name" value="Dynein heavy chain 5, axonemal"/>
    <property type="match status" value="1"/>
</dbReference>
<dbReference type="InterPro" id="IPR041466">
    <property type="entry name" value="Dynein_AAA5_ext"/>
</dbReference>
<keyword evidence="11" id="KW-0206">Cytoskeleton</keyword>
<evidence type="ECO:0000256" key="5">
    <source>
        <dbReference type="ARBA" id="ARBA00022741"/>
    </source>
</evidence>
<comment type="subcellular location">
    <subcellularLocation>
        <location evidence="1">Cytoplasm</location>
        <location evidence="1">Cytoskeleton</location>
        <location evidence="1">Cilium axoneme</location>
    </subcellularLocation>
</comment>
<dbReference type="FunFam" id="3.20.180.20:FF:000003">
    <property type="entry name" value="Dynein heavy chain 12, axonemal"/>
    <property type="match status" value="1"/>
</dbReference>
<dbReference type="InterPro" id="IPR024317">
    <property type="entry name" value="Dynein_heavy_chain_D4_dom"/>
</dbReference>
<dbReference type="Pfam" id="PF12780">
    <property type="entry name" value="AAA_8"/>
    <property type="match status" value="1"/>
</dbReference>
<dbReference type="FunFam" id="1.10.8.710:FF:000004">
    <property type="entry name" value="Dynein axonemal heavy chain 6"/>
    <property type="match status" value="1"/>
</dbReference>
<evidence type="ECO:0000256" key="6">
    <source>
        <dbReference type="ARBA" id="ARBA00022840"/>
    </source>
</evidence>
<dbReference type="GO" id="GO:0007018">
    <property type="term" value="P:microtubule-based movement"/>
    <property type="evidence" value="ECO:0007669"/>
    <property type="project" value="InterPro"/>
</dbReference>
<dbReference type="InterPro" id="IPR027417">
    <property type="entry name" value="P-loop_NTPase"/>
</dbReference>
<feature type="coiled-coil region" evidence="13">
    <location>
        <begin position="587"/>
        <end position="636"/>
    </location>
</feature>
<dbReference type="Gene3D" id="1.10.472.130">
    <property type="match status" value="1"/>
</dbReference>
<keyword evidence="5" id="KW-0547">Nucleotide-binding</keyword>
<dbReference type="SUPFAM" id="SSF52540">
    <property type="entry name" value="P-loop containing nucleoside triphosphate hydrolases"/>
    <property type="match status" value="4"/>
</dbReference>
<evidence type="ECO:0000256" key="11">
    <source>
        <dbReference type="ARBA" id="ARBA00023212"/>
    </source>
</evidence>
<dbReference type="InterPro" id="IPR026983">
    <property type="entry name" value="DHC"/>
</dbReference>
<dbReference type="PANTHER" id="PTHR22878">
    <property type="entry name" value="DYNEIN HEAVY CHAIN 6, AXONEMAL-LIKE-RELATED"/>
    <property type="match status" value="1"/>
</dbReference>
<evidence type="ECO:0000256" key="10">
    <source>
        <dbReference type="ARBA" id="ARBA00023175"/>
    </source>
</evidence>
<dbReference type="Gene3D" id="1.20.58.1120">
    <property type="match status" value="1"/>
</dbReference>
<evidence type="ECO:0000256" key="9">
    <source>
        <dbReference type="ARBA" id="ARBA00023069"/>
    </source>
</evidence>
<dbReference type="InterPro" id="IPR035699">
    <property type="entry name" value="AAA_6"/>
</dbReference>
<dbReference type="PANTHER" id="PTHR22878:SF70">
    <property type="entry name" value="DYNEIN HEAVY CHAIN 2, AXONEMAL"/>
    <property type="match status" value="1"/>
</dbReference>
<evidence type="ECO:0000256" key="3">
    <source>
        <dbReference type="ARBA" id="ARBA00022701"/>
    </source>
</evidence>
<evidence type="ECO:0000313" key="15">
    <source>
        <dbReference type="EMBL" id="RKP19583.1"/>
    </source>
</evidence>
<keyword evidence="3" id="KW-0493">Microtubule</keyword>
<evidence type="ECO:0000256" key="12">
    <source>
        <dbReference type="ARBA" id="ARBA00023273"/>
    </source>
</evidence>
<keyword evidence="6" id="KW-0067">ATP-binding</keyword>
<dbReference type="GO" id="GO:0005874">
    <property type="term" value="C:microtubule"/>
    <property type="evidence" value="ECO:0007669"/>
    <property type="project" value="UniProtKB-KW"/>
</dbReference>
<protein>
    <recommendedName>
        <fullName evidence="14">AAA+ ATPase domain-containing protein</fullName>
    </recommendedName>
</protein>
<dbReference type="EMBL" id="ML005199">
    <property type="protein sequence ID" value="RKP19583.1"/>
    <property type="molecule type" value="Genomic_DNA"/>
</dbReference>
<dbReference type="FunFam" id="1.20.58.1120:FF:000005">
    <property type="entry name" value="Dynein, axonemal, heavy chain 12"/>
    <property type="match status" value="1"/>
</dbReference>
<evidence type="ECO:0000313" key="16">
    <source>
        <dbReference type="Proteomes" id="UP000281549"/>
    </source>
</evidence>
<keyword evidence="9" id="KW-0969">Cilium</keyword>
<dbReference type="GO" id="GO:0045505">
    <property type="term" value="F:dynein intermediate chain binding"/>
    <property type="evidence" value="ECO:0007669"/>
    <property type="project" value="InterPro"/>
</dbReference>
<keyword evidence="4" id="KW-0677">Repeat</keyword>
<dbReference type="Pfam" id="PF12774">
    <property type="entry name" value="AAA_6"/>
    <property type="match status" value="1"/>
</dbReference>
<dbReference type="InterPro" id="IPR003593">
    <property type="entry name" value="AAA+_ATPase"/>
</dbReference>
<keyword evidence="2" id="KW-0963">Cytoplasm</keyword>
<accession>A0A4P9YJ14</accession>
<evidence type="ECO:0000256" key="13">
    <source>
        <dbReference type="SAM" id="Coils"/>
    </source>
</evidence>
<dbReference type="FunFam" id="1.10.287.2620:FF:000002">
    <property type="entry name" value="Dynein heavy chain 2, axonemal"/>
    <property type="match status" value="1"/>
</dbReference>
<dbReference type="FunFam" id="3.40.50.300:FF:002141">
    <property type="entry name" value="Dynein heavy chain"/>
    <property type="match status" value="1"/>
</dbReference>
<dbReference type="FunFam" id="1.20.920.30:FF:000002">
    <property type="entry name" value="Dynein axonemal heavy chain 3"/>
    <property type="match status" value="1"/>
</dbReference>
<evidence type="ECO:0000256" key="8">
    <source>
        <dbReference type="ARBA" id="ARBA00023054"/>
    </source>
</evidence>
<dbReference type="Pfam" id="PF12781">
    <property type="entry name" value="AAA_9"/>
    <property type="match status" value="1"/>
</dbReference>
<dbReference type="Pfam" id="PF12777">
    <property type="entry name" value="MT"/>
    <property type="match status" value="1"/>
</dbReference>
<dbReference type="FunFam" id="1.20.140.100:FF:000004">
    <property type="entry name" value="Dynein axonemal heavy chain 6"/>
    <property type="match status" value="1"/>
</dbReference>
<sequence>MKPPLRLPSIKAKYGDEEPLTDDQRYQKTFKHIFVETVVEKKNKNIKFPKNIEEPQLLDPTLFISNEDEKLIKAIDSAANKTKEDELRASTNFFIHSIRRNIKVNFPDTAKKGILKYISKELLTDHPLLANTLLDEIKDEYIESETQSALKFVLKNPNVNTEQHVQSLFYVKEHVPTLPAPWHESFVANKKRLEGHLMIGHPAMIRILELSGVVDHIRLCDTHEILKSAQKLRLTSFKSMVLVQSEVCRDRLVNGWLKTVIEILSSFFMPEKKNERAKNMRVFRCATAFVQIQIRSLILDSIDRYCSIFDDIEKNPHFFLKVFECENQIACEPRIEDVEAAILESIDIMLTTVDSLPSLYYSVSVKPNETEDTLSLVDEDIKITINDDHVENVKQILKEKMKFGHSSILKYFDTFESYKFLCSNGLQNEIAEFFKFSHSFEELSMQIEKYRNMPNEIYSNARNVTIPLFHVNMEEYFKYLSDRAISISDQFLSKMMQDSIVKQKGICKRFENIQDRALRTPETFKEMADLMTFMEHVKNVELPSLNEELEEAKRRFLYIINLGFLTEEIVALNTVTFTWPMRLQPVLDRNEEILLSARRQNEKLLEERRNKFLEELEELESQVVELEKVEDFDEMQFYVKKVQGMMKQLVSAQETIAAFNKEEGLFGWPLTDYPKRNAIIDKLEPYNQLYSAAVSFQKANKKWMDGNFAELDPQNIEDELDSLRRETFKLANILSDAPAPRNILAMAKQKIEEFSVNLPMIKILCNPGMRERHWIKLSQISNINLKPDATASLRKFLKMNLEKFIDSFQEVSDCASKEYSLEKALTKMKGEWDPILFVLKPYRETGTCVIAAVDDVQQLLDDQIVKTQAMRASPYSKPFEQEIKTWEQKLLLTQEIIDESLKVQATWLYLEPIFSSEDIMNQMPIEGKKFKQVDATWREVIKVLKVADIPALLDELKGCNNFLEIILKGLNDYLDAKRLFFPRAFFLSNDELLNILSQSKDPRRVEPHLRKCFEGIASLDFDEQLQIGAALSSEGERLQFESKVTTADVKGAVEKWLLKVEAAMLANVRIVIEKALQAYKTTPREQWVLDWPGQVVLAVGQIFWTANVERAISGGGKKGLEELHARLTSELNDVIKLVRGNISKMARMTLGALVVIDVHAKDVVYQLMQEGVKDVNDFSWLAQLRYYWENNDVYVKMINSTVKYGYEYLGNTSRLVITPLTDRCYRTLFGALQLNLGGAPEGPAGTGKTETVKDLAKAIAKQCVVFNCSDGLDYLAMGKFFKGLAASGSWSCFDEFNRIDSEVLSVVAQQILVIQRSVAAKLEKIVFEGTEINLKQGCAVFITMNPGYAGRSELPDNLKALFRSVAMMVIVLEIVEKVPDYVLIAEITLYSYGFIEARNLARKIVATYKLCSEQLSSQDHYDYGMRAVKSVLVAAGNLKQKSGNLSEEIIVLQSIIDVNLPKFLAQDAELFKGITSDLFPEKAIQVYEMMLVRHGFMLVGEPAGKTSLYKVVANALTDLSNAGHEEYQKVQYKIINPKSITLGQLYGQFDPVSHEWQDGILSVTFRYFASMNTPERKWCIFDGPVDAVWVENMNTVLDDNKKLCLMSGEIIQLTNTMSLIFETRDLSVASPATISRCGMVYLDPESLGTEPMLKSWLSVLNIHDQSKETLEHLIQYFVKDCVHFAKKNCKELCITSELNLVKSFVNLMETQLTDKTKVDLIGIYFKFVFAIVWSIAGCLDTESQKKFDEFFKTKLQKAVDDNLMHLMVLPKEDESCFNLVHKESQGSWMWRPWSSLIDPSFNIPNNAKYSSITIPTKNTVRYSYLLKTLIENKKPCLITGPTGTGKSKYILNELMSLPTDQYDSTVITFSARTSANQTQDIIMSKLDKRRKGVYGPPMGKTSLVFVDDLNMPTKERYGAQPPIELLRQFIDHGYWYDRKEITKLELTDVLLLSALNPTGAYDKVTLRFLRHFNMLSVNPFDDQTMQTIFERILQWHFVGNGFVESLQLFVPKIVQATIEVHKRVCVNLLPTPEKTHYTFNLRDLGKVIQGMTFAKGSEYVSERGVMLLWLHEVYRIYNDRLINVGDREWMFDQVKQVVVDVYNVRVEEIMETREVECSDLCGMMFDFVPDESGQKSYKVVRSQQGYLDMLSRQLEDYNNMNRNRMNLVLFRFALEHVARIHRILKLPGGNALLVGLGGNGRSSLTRLAAFVAGYDLFTIELTKSYGKENWNDDMKKMIMAAGVENKKCVFLFSDSQIKDESFIEDVNTLLNAGEIPNLLASDERANVIERVRGDALSEGVSEVGGVYNYFVERVKQNLHIVLCMSPIGDSFRNRLRQFSSLVNCTTINWFDSWPGDALKAVAFRYFESVELEGGLKEKIIEMCRMFHESLGVLSEKYMANLKRHTYVTPTSFLELLLLYKNLLKKKRDEILEIKNRYDAGLEKLDFAANQVERMKKEIRELQPQLKKTSEETSLMLSKIEVESKEIETTRKVVAAEEMIAEKKAKEAEAIKAECESNLAEALPLLNAALSALDTLKKSDIDLVKAMKNPPSNVKLVMEAVCVMKDLAPMRVPDPSGSGKMIADYWKTSLKMISDAHFLDSLKSYDKDNIPVHVVKKIRQTYLPDADFKPEKVRNASSAAEGLCNWIIAMEAYDRVAKIVGPKQEALKAAEQEYNETMVGLEAKRAVLRDVLERLGNLQTSLEALTIKKQNLELQVGTCEKQLDRAEKLLGGLGGEKSRWTMVSQQLQTAYHNLTGDALVSAGVISYLGPFTKSYRMNVIEEWITAAKEKGIPTSAEFSLGKVLGDAIQIKSWIMAGLPTDQFSVDNAIIVQNARRWPLMIDPQGQANKWIKNMEKSNGLQVIKLTDGDYMRTLENAIQFGIPVLLENVKEEIDPVLEPLLQKSTFKS</sequence>
<keyword evidence="7" id="KW-0243">Dynein</keyword>
<dbReference type="InterPro" id="IPR042228">
    <property type="entry name" value="Dynein_linker_3"/>
</dbReference>
<dbReference type="Gene3D" id="1.20.920.20">
    <property type="match status" value="1"/>
</dbReference>
<dbReference type="InterPro" id="IPR013602">
    <property type="entry name" value="Dynein_heavy_linker"/>
</dbReference>
<gene>
    <name evidence="15" type="ORF">ROZALSC1DRAFT_28837</name>
</gene>
<dbReference type="InterPro" id="IPR042222">
    <property type="entry name" value="Dynein_2_N"/>
</dbReference>
<dbReference type="FunFam" id="3.40.50.300:FF:001328">
    <property type="entry name" value="Dynein heavy chain 6, axonemal"/>
    <property type="match status" value="1"/>
</dbReference>
<dbReference type="Gene3D" id="1.10.287.2620">
    <property type="match status" value="1"/>
</dbReference>
<dbReference type="GO" id="GO:0051959">
    <property type="term" value="F:dynein light intermediate chain binding"/>
    <property type="evidence" value="ECO:0007669"/>
    <property type="project" value="InterPro"/>
</dbReference>
<reference evidence="16" key="1">
    <citation type="journal article" date="2018" name="Nat. Microbiol.">
        <title>Leveraging single-cell genomics to expand the fungal tree of life.</title>
        <authorList>
            <person name="Ahrendt S.R."/>
            <person name="Quandt C.A."/>
            <person name="Ciobanu D."/>
            <person name="Clum A."/>
            <person name="Salamov A."/>
            <person name="Andreopoulos B."/>
            <person name="Cheng J.F."/>
            <person name="Woyke T."/>
            <person name="Pelin A."/>
            <person name="Henrissat B."/>
            <person name="Reynolds N.K."/>
            <person name="Benny G.L."/>
            <person name="Smith M.E."/>
            <person name="James T.Y."/>
            <person name="Grigoriev I.V."/>
        </authorList>
    </citation>
    <scope>NUCLEOTIDE SEQUENCE [LARGE SCALE GENOMIC DNA]</scope>
    <source>
        <strain evidence="16">CSF55</strain>
    </source>
</reference>
<evidence type="ECO:0000256" key="4">
    <source>
        <dbReference type="ARBA" id="ARBA00022737"/>
    </source>
</evidence>
<dbReference type="GO" id="GO:0005524">
    <property type="term" value="F:ATP binding"/>
    <property type="evidence" value="ECO:0007669"/>
    <property type="project" value="UniProtKB-KW"/>
</dbReference>
<evidence type="ECO:0000259" key="14">
    <source>
        <dbReference type="SMART" id="SM00382"/>
    </source>
</evidence>
<proteinExistence type="predicted"/>
<keyword evidence="10" id="KW-0505">Motor protein</keyword>